<evidence type="ECO:0000256" key="6">
    <source>
        <dbReference type="HAMAP-Rule" id="MF_00963"/>
    </source>
</evidence>
<dbReference type="GO" id="GO:0006352">
    <property type="term" value="P:DNA-templated transcription initiation"/>
    <property type="evidence" value="ECO:0007669"/>
    <property type="project" value="UniProtKB-UniRule"/>
</dbReference>
<evidence type="ECO:0000256" key="1">
    <source>
        <dbReference type="ARBA" id="ARBA00022490"/>
    </source>
</evidence>
<dbReference type="AlphaFoldDB" id="A0A6J4IMS5"/>
<comment type="subunit">
    <text evidence="6">Interacts transiently with the RNA polymerase catalytic core.</text>
</comment>
<evidence type="ECO:0000259" key="9">
    <source>
        <dbReference type="PROSITE" id="PS00716"/>
    </source>
</evidence>
<dbReference type="InterPro" id="IPR000943">
    <property type="entry name" value="RNA_pol_sigma70"/>
</dbReference>
<keyword evidence="7" id="KW-0175">Coiled coil</keyword>
<feature type="region of interest" description="Sigma-70 factor domain-2" evidence="6">
    <location>
        <begin position="310"/>
        <end position="380"/>
    </location>
</feature>
<dbReference type="InterPro" id="IPR009042">
    <property type="entry name" value="RNA_pol_sigma70_r1_2"/>
</dbReference>
<dbReference type="InterPro" id="IPR013324">
    <property type="entry name" value="RNA_pol_sigma_r3/r4-like"/>
</dbReference>
<evidence type="ECO:0000256" key="2">
    <source>
        <dbReference type="ARBA" id="ARBA00023015"/>
    </source>
</evidence>
<dbReference type="GO" id="GO:0016987">
    <property type="term" value="F:sigma factor activity"/>
    <property type="evidence" value="ECO:0007669"/>
    <property type="project" value="UniProtKB-UniRule"/>
</dbReference>
<dbReference type="InterPro" id="IPR028630">
    <property type="entry name" value="Sigma70_RpoD"/>
</dbReference>
<dbReference type="Gene3D" id="1.10.10.10">
    <property type="entry name" value="Winged helix-like DNA-binding domain superfamily/Winged helix DNA-binding domain"/>
    <property type="match status" value="2"/>
</dbReference>
<evidence type="ECO:0000313" key="10">
    <source>
        <dbReference type="EMBL" id="CAA9254544.1"/>
    </source>
</evidence>
<keyword evidence="1 6" id="KW-0963">Cytoplasm</keyword>
<dbReference type="PANTHER" id="PTHR30603:SF60">
    <property type="entry name" value="RNA POLYMERASE SIGMA FACTOR RPOD"/>
    <property type="match status" value="1"/>
</dbReference>
<dbReference type="InterPro" id="IPR036388">
    <property type="entry name" value="WH-like_DNA-bd_sf"/>
</dbReference>
<dbReference type="Pfam" id="PF03979">
    <property type="entry name" value="Sigma70_r1_1"/>
    <property type="match status" value="1"/>
</dbReference>
<dbReference type="Pfam" id="PF00140">
    <property type="entry name" value="Sigma70_r1_2"/>
    <property type="match status" value="1"/>
</dbReference>
<dbReference type="InterPro" id="IPR007127">
    <property type="entry name" value="RNA_pol_sigma_70_r1_1"/>
</dbReference>
<feature type="DNA-binding region" description="H-T-H motif" evidence="6">
    <location>
        <begin position="504"/>
        <end position="523"/>
    </location>
</feature>
<comment type="function">
    <text evidence="6">Sigma factors are initiation factors that promote the attachment of RNA polymerase to specific initiation sites and are then released. This sigma factor is the primary sigma factor during exponential growth.</text>
</comment>
<sequence>MLDGAEATGGSAGSGDIQGRIRELIKLAKEQGYLTFDDLNEALPAEVTDADELDAILTRLRRMEINIIEASEVDSYKDGKKDEEEEEEKPETKLDILDDPVRMYLKQMGQVPLLTREQEVEISKRIEEAENTVQRLINRFGFIAQAHLDLAAKLTEGGERFDRVILDKKIESRERYMKMLPGLCKQVQKLSVTIGDQYGQLLNGSSRVDQKKLKAFQKSVATLQKLYPKFYFKSKVTEEFVNLADEKYLALTTLQAELNKHPGANGAKSPLGSRSRELETMLWLSLEEYTEQYQDLKGWLKKALRAKTEMVEANLRLVISIAKKYTNRGLSFLDLIQEGNMGLMKAVEKFEYRRGYKFSTYATWWIRQAITRSIADQARTIRIPVHMIETINKLMRVQKQLVQEYGREPTPEEVAEEILLPVDRVRAVLKMAQQPISLQAPVGESEETNFGDFIEDKGAENPSDMTAIVLLKEKIKDVLETLTERERQVLEQRFGLVDGYSRTLEEVGRQFRVTRERIRQIEAKALRKMRHPTRIRQLEGFLEAAEV</sequence>
<feature type="coiled-coil region" evidence="7">
    <location>
        <begin position="472"/>
        <end position="524"/>
    </location>
</feature>
<evidence type="ECO:0000256" key="3">
    <source>
        <dbReference type="ARBA" id="ARBA00023082"/>
    </source>
</evidence>
<evidence type="ECO:0000259" key="8">
    <source>
        <dbReference type="PROSITE" id="PS00715"/>
    </source>
</evidence>
<dbReference type="SUPFAM" id="SSF88659">
    <property type="entry name" value="Sigma3 and sigma4 domains of RNA polymerase sigma factors"/>
    <property type="match status" value="2"/>
</dbReference>
<dbReference type="InterPro" id="IPR007630">
    <property type="entry name" value="RNA_pol_sigma70_r4"/>
</dbReference>
<dbReference type="GO" id="GO:0005737">
    <property type="term" value="C:cytoplasm"/>
    <property type="evidence" value="ECO:0007669"/>
    <property type="project" value="UniProtKB-SubCell"/>
</dbReference>
<dbReference type="PROSITE" id="PS00716">
    <property type="entry name" value="SIGMA70_2"/>
    <property type="match status" value="1"/>
</dbReference>
<protein>
    <recommendedName>
        <fullName evidence="6">RNA polymerase sigma factor SigA</fullName>
    </recommendedName>
</protein>
<dbReference type="InterPro" id="IPR013325">
    <property type="entry name" value="RNA_pol_sigma_r2"/>
</dbReference>
<keyword evidence="5 6" id="KW-0804">Transcription</keyword>
<keyword evidence="2 6" id="KW-0805">Transcription regulation</keyword>
<dbReference type="Pfam" id="PF04542">
    <property type="entry name" value="Sigma70_r2"/>
    <property type="match status" value="1"/>
</dbReference>
<dbReference type="PANTHER" id="PTHR30603">
    <property type="entry name" value="RNA POLYMERASE SIGMA FACTOR RPO"/>
    <property type="match status" value="1"/>
</dbReference>
<proteinExistence type="inferred from homology"/>
<comment type="similarity">
    <text evidence="6">Belongs to the sigma-70 factor family. RpoD/SigA subfamily.</text>
</comment>
<dbReference type="InterPro" id="IPR050239">
    <property type="entry name" value="Sigma-70_RNA_pol_init_factors"/>
</dbReference>
<feature type="region of interest" description="Sigma-70 factor domain-3" evidence="6">
    <location>
        <begin position="389"/>
        <end position="465"/>
    </location>
</feature>
<keyword evidence="3 6" id="KW-0731">Sigma factor</keyword>
<feature type="short sequence motif" description="Interaction with polymerase core subunit RpoC" evidence="6">
    <location>
        <begin position="334"/>
        <end position="337"/>
    </location>
</feature>
<dbReference type="EMBL" id="CADCTA010000086">
    <property type="protein sequence ID" value="CAA9254544.1"/>
    <property type="molecule type" value="Genomic_DNA"/>
</dbReference>
<feature type="region of interest" description="Sigma-70 factor domain-4" evidence="6">
    <location>
        <begin position="478"/>
        <end position="531"/>
    </location>
</feature>
<name>A0A6J4IMS5_9BACT</name>
<dbReference type="InterPro" id="IPR042189">
    <property type="entry name" value="RNA_pol_sigma_70_r1_1_sf"/>
</dbReference>
<dbReference type="Gene3D" id="1.10.601.10">
    <property type="entry name" value="RNA Polymerase Primary Sigma Factor"/>
    <property type="match status" value="2"/>
</dbReference>
<dbReference type="FunFam" id="1.10.601.10:FF:000001">
    <property type="entry name" value="RNA polymerase sigma factor SigA"/>
    <property type="match status" value="1"/>
</dbReference>
<dbReference type="NCBIfam" id="TIGR02937">
    <property type="entry name" value="sigma70-ECF"/>
    <property type="match status" value="1"/>
</dbReference>
<organism evidence="10">
    <name type="scientific">uncultured Chthoniobacterales bacterium</name>
    <dbReference type="NCBI Taxonomy" id="1836801"/>
    <lineage>
        <taxon>Bacteria</taxon>
        <taxon>Pseudomonadati</taxon>
        <taxon>Verrucomicrobiota</taxon>
        <taxon>Spartobacteria</taxon>
        <taxon>Chthoniobacterales</taxon>
        <taxon>environmental samples</taxon>
    </lineage>
</organism>
<dbReference type="SUPFAM" id="SSF88946">
    <property type="entry name" value="Sigma2 domain of RNA polymerase sigma factors"/>
    <property type="match status" value="1"/>
</dbReference>
<accession>A0A6J4IMS5</accession>
<gene>
    <name evidence="6" type="primary">sigA</name>
    <name evidence="10" type="ORF">AVDCRST_MAG42-2709</name>
</gene>
<dbReference type="PROSITE" id="PS00715">
    <property type="entry name" value="SIGMA70_1"/>
    <property type="match status" value="1"/>
</dbReference>
<dbReference type="CDD" id="cd06171">
    <property type="entry name" value="Sigma70_r4"/>
    <property type="match status" value="1"/>
</dbReference>
<reference evidence="10" key="1">
    <citation type="submission" date="2020-02" db="EMBL/GenBank/DDBJ databases">
        <authorList>
            <person name="Meier V. D."/>
        </authorList>
    </citation>
    <scope>NUCLEOTIDE SEQUENCE</scope>
    <source>
        <strain evidence="10">AVDCRST_MAG42</strain>
    </source>
</reference>
<dbReference type="InterPro" id="IPR012760">
    <property type="entry name" value="RNA_pol_sigma_RpoD_C"/>
</dbReference>
<dbReference type="HAMAP" id="MF_00963">
    <property type="entry name" value="Sigma70_RpoD_SigA"/>
    <property type="match status" value="1"/>
</dbReference>
<evidence type="ECO:0000256" key="7">
    <source>
        <dbReference type="SAM" id="Coils"/>
    </source>
</evidence>
<dbReference type="InterPro" id="IPR007624">
    <property type="entry name" value="RNA_pol_sigma70_r3"/>
</dbReference>
<dbReference type="Pfam" id="PF04539">
    <property type="entry name" value="Sigma70_r3"/>
    <property type="match status" value="1"/>
</dbReference>
<dbReference type="NCBIfam" id="TIGR02393">
    <property type="entry name" value="RpoD_Cterm"/>
    <property type="match status" value="1"/>
</dbReference>
<dbReference type="Gene3D" id="1.10.220.120">
    <property type="entry name" value="Sigma-70 factor, region 1.1"/>
    <property type="match status" value="1"/>
</dbReference>
<dbReference type="Pfam" id="PF04545">
    <property type="entry name" value="Sigma70_r4"/>
    <property type="match status" value="1"/>
</dbReference>
<dbReference type="InterPro" id="IPR007627">
    <property type="entry name" value="RNA_pol_sigma70_r2"/>
</dbReference>
<keyword evidence="4 6" id="KW-0238">DNA-binding</keyword>
<evidence type="ECO:0000256" key="5">
    <source>
        <dbReference type="ARBA" id="ARBA00023163"/>
    </source>
</evidence>
<dbReference type="PRINTS" id="PR00046">
    <property type="entry name" value="SIGMA70FCT"/>
</dbReference>
<feature type="domain" description="RNA polymerase sigma-70" evidence="9">
    <location>
        <begin position="503"/>
        <end position="529"/>
    </location>
</feature>
<evidence type="ECO:0000256" key="4">
    <source>
        <dbReference type="ARBA" id="ARBA00023125"/>
    </source>
</evidence>
<dbReference type="InterPro" id="IPR014284">
    <property type="entry name" value="RNA_pol_sigma-70_dom"/>
</dbReference>
<dbReference type="GO" id="GO:0003677">
    <property type="term" value="F:DNA binding"/>
    <property type="evidence" value="ECO:0007669"/>
    <property type="project" value="UniProtKB-UniRule"/>
</dbReference>
<feature type="domain" description="RNA polymerase sigma-70" evidence="8">
    <location>
        <begin position="334"/>
        <end position="347"/>
    </location>
</feature>
<comment type="subcellular location">
    <subcellularLocation>
        <location evidence="6">Cytoplasm</location>
    </subcellularLocation>
</comment>